<sequence length="51" mass="6041">MQPNKVLSWKRSNTNSIMTETNSNQFLHLNSHQEPTQRLTKAMLLDDYIHQ</sequence>
<dbReference type="EMBL" id="GGEC01091276">
    <property type="protein sequence ID" value="MBX71760.1"/>
    <property type="molecule type" value="Transcribed_RNA"/>
</dbReference>
<organism evidence="1">
    <name type="scientific">Rhizophora mucronata</name>
    <name type="common">Asiatic mangrove</name>
    <dbReference type="NCBI Taxonomy" id="61149"/>
    <lineage>
        <taxon>Eukaryota</taxon>
        <taxon>Viridiplantae</taxon>
        <taxon>Streptophyta</taxon>
        <taxon>Embryophyta</taxon>
        <taxon>Tracheophyta</taxon>
        <taxon>Spermatophyta</taxon>
        <taxon>Magnoliopsida</taxon>
        <taxon>eudicotyledons</taxon>
        <taxon>Gunneridae</taxon>
        <taxon>Pentapetalae</taxon>
        <taxon>rosids</taxon>
        <taxon>fabids</taxon>
        <taxon>Malpighiales</taxon>
        <taxon>Rhizophoraceae</taxon>
        <taxon>Rhizophora</taxon>
    </lineage>
</organism>
<dbReference type="AlphaFoldDB" id="A0A2P2QXM2"/>
<name>A0A2P2QXM2_RHIMU</name>
<proteinExistence type="predicted"/>
<evidence type="ECO:0000313" key="1">
    <source>
        <dbReference type="EMBL" id="MBX71760.1"/>
    </source>
</evidence>
<protein>
    <submittedName>
        <fullName evidence="1">Uncharacterized protein</fullName>
    </submittedName>
</protein>
<accession>A0A2P2QXM2</accession>
<reference evidence="1" key="1">
    <citation type="submission" date="2018-02" db="EMBL/GenBank/DDBJ databases">
        <title>Rhizophora mucronata_Transcriptome.</title>
        <authorList>
            <person name="Meera S.P."/>
            <person name="Sreeshan A."/>
            <person name="Augustine A."/>
        </authorList>
    </citation>
    <scope>NUCLEOTIDE SEQUENCE</scope>
    <source>
        <tissue evidence="1">Leaf</tissue>
    </source>
</reference>